<keyword evidence="6" id="KW-0255">Endonuclease</keyword>
<name>A0A0C3LHN9_9AGAM</name>
<dbReference type="HOGENOM" id="CLU_009673_2_3_1"/>
<feature type="domain" description="Pre-mRNA 3'-end-processing endonuclease polyadenylation factor C-term" evidence="15">
    <location>
        <begin position="483"/>
        <end position="707"/>
    </location>
</feature>
<dbReference type="Pfam" id="PF07521">
    <property type="entry name" value="RMMBL"/>
    <property type="match status" value="1"/>
</dbReference>
<feature type="region of interest" description="Disordered" evidence="12">
    <location>
        <begin position="712"/>
        <end position="743"/>
    </location>
</feature>
<dbReference type="Gene3D" id="3.40.50.10890">
    <property type="match status" value="1"/>
</dbReference>
<organism evidence="16 17">
    <name type="scientific">Tulasnella calospora MUT 4182</name>
    <dbReference type="NCBI Taxonomy" id="1051891"/>
    <lineage>
        <taxon>Eukaryota</taxon>
        <taxon>Fungi</taxon>
        <taxon>Dikarya</taxon>
        <taxon>Basidiomycota</taxon>
        <taxon>Agaricomycotina</taxon>
        <taxon>Agaricomycetes</taxon>
        <taxon>Cantharellales</taxon>
        <taxon>Tulasnellaceae</taxon>
        <taxon>Tulasnella</taxon>
    </lineage>
</organism>
<dbReference type="GO" id="GO:0004534">
    <property type="term" value="F:5'-3' RNA exonuclease activity"/>
    <property type="evidence" value="ECO:0007669"/>
    <property type="project" value="TreeGrafter"/>
</dbReference>
<dbReference type="InterPro" id="IPR050698">
    <property type="entry name" value="MBL"/>
</dbReference>
<evidence type="ECO:0000259" key="15">
    <source>
        <dbReference type="SMART" id="SM01098"/>
    </source>
</evidence>
<gene>
    <name evidence="16" type="ORF">M407DRAFT_65558</name>
</gene>
<proteinExistence type="inferred from homology"/>
<evidence type="ECO:0000313" key="17">
    <source>
        <dbReference type="Proteomes" id="UP000054248"/>
    </source>
</evidence>
<dbReference type="SUPFAM" id="SSF56281">
    <property type="entry name" value="Metallo-hydrolase/oxidoreductase"/>
    <property type="match status" value="1"/>
</dbReference>
<reference evidence="16 17" key="1">
    <citation type="submission" date="2014-04" db="EMBL/GenBank/DDBJ databases">
        <authorList>
            <consortium name="DOE Joint Genome Institute"/>
            <person name="Kuo A."/>
            <person name="Girlanda M."/>
            <person name="Perotto S."/>
            <person name="Kohler A."/>
            <person name="Nagy L.G."/>
            <person name="Floudas D."/>
            <person name="Copeland A."/>
            <person name="Barry K.W."/>
            <person name="Cichocki N."/>
            <person name="Veneault-Fourrey C."/>
            <person name="LaButti K."/>
            <person name="Lindquist E.A."/>
            <person name="Lipzen A."/>
            <person name="Lundell T."/>
            <person name="Morin E."/>
            <person name="Murat C."/>
            <person name="Sun H."/>
            <person name="Tunlid A."/>
            <person name="Henrissat B."/>
            <person name="Grigoriev I.V."/>
            <person name="Hibbett D.S."/>
            <person name="Martin F."/>
            <person name="Nordberg H.P."/>
            <person name="Cantor M.N."/>
            <person name="Hua S.X."/>
        </authorList>
    </citation>
    <scope>NUCLEOTIDE SEQUENCE [LARGE SCALE GENOMIC DNA]</scope>
    <source>
        <strain evidence="16 17">MUT 4182</strain>
    </source>
</reference>
<dbReference type="PANTHER" id="PTHR11203:SF11">
    <property type="entry name" value="CLEAVAGE AND POLYADENYLATION SPECIFICITY FACTOR SUBUNIT 3"/>
    <property type="match status" value="1"/>
</dbReference>
<dbReference type="Gene3D" id="3.60.15.10">
    <property type="entry name" value="Ribonuclease Z/Hydroxyacylglutathione hydrolase-like"/>
    <property type="match status" value="1"/>
</dbReference>
<dbReference type="GO" id="GO:0006398">
    <property type="term" value="P:mRNA 3'-end processing by stem-loop binding and cleavage"/>
    <property type="evidence" value="ECO:0007669"/>
    <property type="project" value="TreeGrafter"/>
</dbReference>
<evidence type="ECO:0000256" key="5">
    <source>
        <dbReference type="ARBA" id="ARBA00022722"/>
    </source>
</evidence>
<dbReference type="GO" id="GO:0005847">
    <property type="term" value="C:mRNA cleavage and polyadenylation specificity factor complex"/>
    <property type="evidence" value="ECO:0007669"/>
    <property type="project" value="TreeGrafter"/>
</dbReference>
<evidence type="ECO:0000256" key="10">
    <source>
        <dbReference type="ARBA" id="ARBA00069466"/>
    </source>
</evidence>
<dbReference type="InterPro" id="IPR011108">
    <property type="entry name" value="RMMBL"/>
</dbReference>
<evidence type="ECO:0000256" key="3">
    <source>
        <dbReference type="ARBA" id="ARBA00018311"/>
    </source>
</evidence>
<evidence type="ECO:0000256" key="11">
    <source>
        <dbReference type="ARBA" id="ARBA00075008"/>
    </source>
</evidence>
<dbReference type="PANTHER" id="PTHR11203">
    <property type="entry name" value="CLEAVAGE AND POLYADENYLATION SPECIFICITY FACTOR FAMILY MEMBER"/>
    <property type="match status" value="1"/>
</dbReference>
<dbReference type="GO" id="GO:0004521">
    <property type="term" value="F:RNA endonuclease activity"/>
    <property type="evidence" value="ECO:0007669"/>
    <property type="project" value="TreeGrafter"/>
</dbReference>
<dbReference type="AlphaFoldDB" id="A0A0C3LHN9"/>
<sequence length="743" mass="82434">MNAAETPTLSITLLGAGQEVGRSCCVLQYRGKTIVCDAGVHPAFTGMASLPFVDELDWSTVDALLVTHFHLDHAASLTYILEKTNFKDGKGKVYMTHATKAVYKFMMQDFVRMSSSSGDPLFSALELSLTLPLIIPVSAHQQISPCPGVSFIPYHAGHVLGACMFMLDIAGLKILYTGDYSREEDRHLVKAEVPPVRPDVLIVESTYGVQSLEGRPEKEAMFTSEVHAIIRRGGHVLLPVFAMGRAQELLLILDEYWDQHPELHNVPVYYASSLAKKCMAVYQTYIHTMNANIRGRFEKRDNPFVFKYISSLPHSRNWEKKVADGPPCVVLASPGFLHTGASRELLELWAPDSRNGLIITGYSVEGTMARDIMNEPDEITGLRGNTIPRRLSVRYVSFSAHVDYSQNAEFIDLIGAKHIVLVHGEQTAMGRLRGALQSKYKDRDEDVKVHTPRNLETLNLTFRGERVAKAIGSLANNPPPANAESLLSGLLVSKDYSYTLLDPKDLREFTGLSTSDVLQMVRIAIGCGLELVRWHLEGMYGFVQEGLDKESGVRVMRVMGAVDVKYISETELMLEWIASASNDMVADSVIAVLMGIDSSPASDVKPVFKHQNPHPHASKRRDHGYSPEEAAVLRLERIIHFLEAHFGDVHMHEPKPVLEPEPAIIVKLDDNEARINLVRMTVHGDSEPLRRRVESVLQMAIATTGSLAEQFTSADRNPTSDYEDARAAAVQEEQVQQEVTTAG</sequence>
<dbReference type="InterPro" id="IPR022712">
    <property type="entry name" value="Beta_Casp"/>
</dbReference>
<evidence type="ECO:0000259" key="14">
    <source>
        <dbReference type="SMART" id="SM01027"/>
    </source>
</evidence>
<keyword evidence="7" id="KW-0378">Hydrolase</keyword>
<protein>
    <recommendedName>
        <fullName evidence="3">Endoribonuclease YSH1</fullName>
    </recommendedName>
    <alternativeName>
        <fullName evidence="10">Endoribonuclease ysh1</fullName>
    </alternativeName>
    <alternativeName>
        <fullName evidence="9 11">mRNA 3'-end-processing protein YSH1</fullName>
    </alternativeName>
</protein>
<evidence type="ECO:0000256" key="2">
    <source>
        <dbReference type="ARBA" id="ARBA00010624"/>
    </source>
</evidence>
<evidence type="ECO:0000256" key="12">
    <source>
        <dbReference type="SAM" id="MobiDB-lite"/>
    </source>
</evidence>
<feature type="compositionally biased region" description="Low complexity" evidence="12">
    <location>
        <begin position="727"/>
        <end position="743"/>
    </location>
</feature>
<keyword evidence="17" id="KW-1185">Reference proteome</keyword>
<dbReference type="InterPro" id="IPR001279">
    <property type="entry name" value="Metallo-B-lactamas"/>
</dbReference>
<dbReference type="FunFam" id="3.40.50.10890:FF:000001">
    <property type="entry name" value="Cleavage and polyadenylation specificity factor subunit 3"/>
    <property type="match status" value="1"/>
</dbReference>
<keyword evidence="4" id="KW-0507">mRNA processing</keyword>
<evidence type="ECO:0000256" key="6">
    <source>
        <dbReference type="ARBA" id="ARBA00022759"/>
    </source>
</evidence>
<evidence type="ECO:0000256" key="7">
    <source>
        <dbReference type="ARBA" id="ARBA00022801"/>
    </source>
</evidence>
<dbReference type="STRING" id="1051891.A0A0C3LHN9"/>
<evidence type="ECO:0000256" key="4">
    <source>
        <dbReference type="ARBA" id="ARBA00022664"/>
    </source>
</evidence>
<dbReference type="SMART" id="SM01027">
    <property type="entry name" value="Beta-Casp"/>
    <property type="match status" value="1"/>
</dbReference>
<dbReference type="Pfam" id="PF10996">
    <property type="entry name" value="Beta-Casp"/>
    <property type="match status" value="1"/>
</dbReference>
<dbReference type="InterPro" id="IPR036866">
    <property type="entry name" value="RibonucZ/Hydroxyglut_hydro"/>
</dbReference>
<comment type="similarity">
    <text evidence="2">Belongs to the metallo-beta-lactamase superfamily. RNA-metabolizing metallo-beta-lactamase-like family. CPSF2/YSH1 subfamily.</text>
</comment>
<dbReference type="Pfam" id="PF11718">
    <property type="entry name" value="CPSF73-100_C"/>
    <property type="match status" value="1"/>
</dbReference>
<comment type="subcellular location">
    <subcellularLocation>
        <location evidence="1">Nucleus</location>
    </subcellularLocation>
</comment>
<feature type="domain" description="Metallo-beta-lactamase" evidence="13">
    <location>
        <begin position="21"/>
        <end position="234"/>
    </location>
</feature>
<feature type="domain" description="Beta-Casp" evidence="14">
    <location>
        <begin position="246"/>
        <end position="372"/>
    </location>
</feature>
<dbReference type="OrthoDB" id="10249535at2759"/>
<dbReference type="SMART" id="SM00849">
    <property type="entry name" value="Lactamase_B"/>
    <property type="match status" value="1"/>
</dbReference>
<dbReference type="Proteomes" id="UP000054248">
    <property type="component" value="Unassembled WGS sequence"/>
</dbReference>
<evidence type="ECO:0000259" key="13">
    <source>
        <dbReference type="SMART" id="SM00849"/>
    </source>
</evidence>
<evidence type="ECO:0000256" key="8">
    <source>
        <dbReference type="ARBA" id="ARBA00023242"/>
    </source>
</evidence>
<dbReference type="EMBL" id="KN822948">
    <property type="protein sequence ID" value="KIO33488.1"/>
    <property type="molecule type" value="Genomic_DNA"/>
</dbReference>
<reference evidence="17" key="2">
    <citation type="submission" date="2015-01" db="EMBL/GenBank/DDBJ databases">
        <title>Evolutionary Origins and Diversification of the Mycorrhizal Mutualists.</title>
        <authorList>
            <consortium name="DOE Joint Genome Institute"/>
            <consortium name="Mycorrhizal Genomics Consortium"/>
            <person name="Kohler A."/>
            <person name="Kuo A."/>
            <person name="Nagy L.G."/>
            <person name="Floudas D."/>
            <person name="Copeland A."/>
            <person name="Barry K.W."/>
            <person name="Cichocki N."/>
            <person name="Veneault-Fourrey C."/>
            <person name="LaButti K."/>
            <person name="Lindquist E.A."/>
            <person name="Lipzen A."/>
            <person name="Lundell T."/>
            <person name="Morin E."/>
            <person name="Murat C."/>
            <person name="Riley R."/>
            <person name="Ohm R."/>
            <person name="Sun H."/>
            <person name="Tunlid A."/>
            <person name="Henrissat B."/>
            <person name="Grigoriev I.V."/>
            <person name="Hibbett D.S."/>
            <person name="Martin F."/>
        </authorList>
    </citation>
    <scope>NUCLEOTIDE SEQUENCE [LARGE SCALE GENOMIC DNA]</scope>
    <source>
        <strain evidence="17">MUT 4182</strain>
    </source>
</reference>
<keyword evidence="8" id="KW-0539">Nucleus</keyword>
<dbReference type="Pfam" id="PF00753">
    <property type="entry name" value="Lactamase_B"/>
    <property type="match status" value="1"/>
</dbReference>
<dbReference type="GO" id="GO:0003723">
    <property type="term" value="F:RNA binding"/>
    <property type="evidence" value="ECO:0007669"/>
    <property type="project" value="TreeGrafter"/>
</dbReference>
<dbReference type="InterPro" id="IPR021718">
    <property type="entry name" value="CPSF73-100_C"/>
</dbReference>
<keyword evidence="5" id="KW-0540">Nuclease</keyword>
<dbReference type="SMART" id="SM01098">
    <property type="entry name" value="CPSF73-100_C"/>
    <property type="match status" value="1"/>
</dbReference>
<evidence type="ECO:0000256" key="9">
    <source>
        <dbReference type="ARBA" id="ARBA00032592"/>
    </source>
</evidence>
<accession>A0A0C3LHN9</accession>
<evidence type="ECO:0000313" key="16">
    <source>
        <dbReference type="EMBL" id="KIO33488.1"/>
    </source>
</evidence>
<evidence type="ECO:0000256" key="1">
    <source>
        <dbReference type="ARBA" id="ARBA00004123"/>
    </source>
</evidence>